<gene>
    <name evidence="4" type="ORF">SAMN04488023_1478</name>
</gene>
<dbReference type="STRING" id="390241.SAMN04488023_1478"/>
<dbReference type="EMBL" id="FOGG01000047">
    <property type="protein sequence ID" value="SES23845.1"/>
    <property type="molecule type" value="Genomic_DNA"/>
</dbReference>
<dbReference type="Gene3D" id="3.20.20.80">
    <property type="entry name" value="Glycosidases"/>
    <property type="match status" value="1"/>
</dbReference>
<keyword evidence="2 4" id="KW-0378">Hydrolase</keyword>
<protein>
    <submittedName>
        <fullName evidence="4">Glycosyl hydrolases family 31</fullName>
    </submittedName>
</protein>
<sequence length="111" mass="12950">MNYIATGNPYWTIDAGAFFVKSKSQWFWKGDFDTGTLDPGYREFYVRTLQFATWLPMMRSHGTHFAREPWKFGDVVFNVTIVRNGEKGKTLIHSSSRKNITYSGQRVRVIM</sequence>
<evidence type="ECO:0000259" key="3">
    <source>
        <dbReference type="Pfam" id="PF01055"/>
    </source>
</evidence>
<reference evidence="4 5" key="1">
    <citation type="submission" date="2016-10" db="EMBL/GenBank/DDBJ databases">
        <authorList>
            <person name="de Groot N.N."/>
        </authorList>
    </citation>
    <scope>NUCLEOTIDE SEQUENCE [LARGE SCALE GENOMIC DNA]</scope>
    <source>
        <strain evidence="4 5">DSM 18610</strain>
    </source>
</reference>
<evidence type="ECO:0000313" key="5">
    <source>
        <dbReference type="Proteomes" id="UP000199572"/>
    </source>
</evidence>
<dbReference type="GO" id="GO:0005975">
    <property type="term" value="P:carbohydrate metabolic process"/>
    <property type="evidence" value="ECO:0007669"/>
    <property type="project" value="InterPro"/>
</dbReference>
<evidence type="ECO:0000256" key="2">
    <source>
        <dbReference type="RuleBase" id="RU361185"/>
    </source>
</evidence>
<proteinExistence type="inferred from homology"/>
<organism evidence="4 5">
    <name type="scientific">Pedobacter rhizosphaerae</name>
    <dbReference type="NCBI Taxonomy" id="390241"/>
    <lineage>
        <taxon>Bacteria</taxon>
        <taxon>Pseudomonadati</taxon>
        <taxon>Bacteroidota</taxon>
        <taxon>Sphingobacteriia</taxon>
        <taxon>Sphingobacteriales</taxon>
        <taxon>Sphingobacteriaceae</taxon>
        <taxon>Pedobacter</taxon>
    </lineage>
</organism>
<dbReference type="Proteomes" id="UP000199572">
    <property type="component" value="Unassembled WGS sequence"/>
</dbReference>
<dbReference type="InterPro" id="IPR000322">
    <property type="entry name" value="Glyco_hydro_31_TIM"/>
</dbReference>
<evidence type="ECO:0000313" key="4">
    <source>
        <dbReference type="EMBL" id="SES23845.1"/>
    </source>
</evidence>
<accession>A0A1H9VQB6</accession>
<keyword evidence="2" id="KW-0326">Glycosidase</keyword>
<comment type="similarity">
    <text evidence="1 2">Belongs to the glycosyl hydrolase 31 family.</text>
</comment>
<keyword evidence="5" id="KW-1185">Reference proteome</keyword>
<dbReference type="GO" id="GO:0004553">
    <property type="term" value="F:hydrolase activity, hydrolyzing O-glycosyl compounds"/>
    <property type="evidence" value="ECO:0007669"/>
    <property type="project" value="InterPro"/>
</dbReference>
<evidence type="ECO:0000256" key="1">
    <source>
        <dbReference type="ARBA" id="ARBA00007806"/>
    </source>
</evidence>
<dbReference type="Pfam" id="PF01055">
    <property type="entry name" value="Glyco_hydro_31_2nd"/>
    <property type="match status" value="1"/>
</dbReference>
<dbReference type="InterPro" id="IPR017853">
    <property type="entry name" value="GH"/>
</dbReference>
<dbReference type="SUPFAM" id="SSF51445">
    <property type="entry name" value="(Trans)glycosidases"/>
    <property type="match status" value="1"/>
</dbReference>
<feature type="domain" description="Glycoside hydrolase family 31 TIM barrel" evidence="3">
    <location>
        <begin position="3"/>
        <end position="76"/>
    </location>
</feature>
<name>A0A1H9VQB6_9SPHI</name>
<dbReference type="AlphaFoldDB" id="A0A1H9VQB6"/>